<accession>A0AAD9L5L0</accession>
<proteinExistence type="predicted"/>
<sequence>MYNLVVLLLVLATYGWTDALFFASDCNGIKYDDNRYLCCSDVLYVQSTYVRCCYGEIIDTRLHFCAFGKVINPFNRTTFTCRHFAFPTFDPFLQTFVVRKQLAAIRP</sequence>
<gene>
    <name evidence="2" type="ORF">NP493_303g02003</name>
</gene>
<feature type="signal peptide" evidence="1">
    <location>
        <begin position="1"/>
        <end position="19"/>
    </location>
</feature>
<protein>
    <submittedName>
        <fullName evidence="2">Uncharacterized protein</fullName>
    </submittedName>
</protein>
<evidence type="ECO:0000313" key="3">
    <source>
        <dbReference type="Proteomes" id="UP001209878"/>
    </source>
</evidence>
<name>A0AAD9L5L0_RIDPI</name>
<evidence type="ECO:0000256" key="1">
    <source>
        <dbReference type="SAM" id="SignalP"/>
    </source>
</evidence>
<reference evidence="2" key="1">
    <citation type="journal article" date="2023" name="Mol. Biol. Evol.">
        <title>Third-Generation Sequencing Reveals the Adaptive Role of the Epigenome in Three Deep-Sea Polychaetes.</title>
        <authorList>
            <person name="Perez M."/>
            <person name="Aroh O."/>
            <person name="Sun Y."/>
            <person name="Lan Y."/>
            <person name="Juniper S.K."/>
            <person name="Young C.R."/>
            <person name="Angers B."/>
            <person name="Qian P.Y."/>
        </authorList>
    </citation>
    <scope>NUCLEOTIDE SEQUENCE</scope>
    <source>
        <strain evidence="2">R07B-5</strain>
    </source>
</reference>
<keyword evidence="3" id="KW-1185">Reference proteome</keyword>
<comment type="caution">
    <text evidence="2">The sequence shown here is derived from an EMBL/GenBank/DDBJ whole genome shotgun (WGS) entry which is preliminary data.</text>
</comment>
<dbReference type="Proteomes" id="UP001209878">
    <property type="component" value="Unassembled WGS sequence"/>
</dbReference>
<dbReference type="EMBL" id="JAODUO010000303">
    <property type="protein sequence ID" value="KAK2183627.1"/>
    <property type="molecule type" value="Genomic_DNA"/>
</dbReference>
<feature type="chain" id="PRO_5041927246" evidence="1">
    <location>
        <begin position="20"/>
        <end position="107"/>
    </location>
</feature>
<organism evidence="2 3">
    <name type="scientific">Ridgeia piscesae</name>
    <name type="common">Tubeworm</name>
    <dbReference type="NCBI Taxonomy" id="27915"/>
    <lineage>
        <taxon>Eukaryota</taxon>
        <taxon>Metazoa</taxon>
        <taxon>Spiralia</taxon>
        <taxon>Lophotrochozoa</taxon>
        <taxon>Annelida</taxon>
        <taxon>Polychaeta</taxon>
        <taxon>Sedentaria</taxon>
        <taxon>Canalipalpata</taxon>
        <taxon>Sabellida</taxon>
        <taxon>Siboglinidae</taxon>
        <taxon>Ridgeia</taxon>
    </lineage>
</organism>
<keyword evidence="1" id="KW-0732">Signal</keyword>
<dbReference type="AlphaFoldDB" id="A0AAD9L5L0"/>
<evidence type="ECO:0000313" key="2">
    <source>
        <dbReference type="EMBL" id="KAK2183627.1"/>
    </source>
</evidence>